<comment type="caution">
    <text evidence="2">The sequence shown here is derived from an EMBL/GenBank/DDBJ whole genome shotgun (WGS) entry which is preliminary data.</text>
</comment>
<dbReference type="Pfam" id="PF02148">
    <property type="entry name" value="zf-UBP"/>
    <property type="match status" value="1"/>
</dbReference>
<dbReference type="SUPFAM" id="SSF57850">
    <property type="entry name" value="RING/U-box"/>
    <property type="match status" value="1"/>
</dbReference>
<evidence type="ECO:0000313" key="2">
    <source>
        <dbReference type="EMBL" id="MBG6089043.1"/>
    </source>
</evidence>
<keyword evidence="3" id="KW-1185">Reference proteome</keyword>
<dbReference type="PROSITE" id="PS50271">
    <property type="entry name" value="ZF_UBP"/>
    <property type="match status" value="1"/>
</dbReference>
<reference evidence="2" key="1">
    <citation type="submission" date="2020-11" db="EMBL/GenBank/DDBJ databases">
        <title>Sequencing the genomes of 1000 actinobacteria strains.</title>
        <authorList>
            <person name="Klenk H.-P."/>
        </authorList>
    </citation>
    <scope>NUCLEOTIDE SEQUENCE</scope>
    <source>
        <strain evidence="2">DSM 43175</strain>
    </source>
</reference>
<gene>
    <name evidence="2" type="ORF">IW256_003156</name>
</gene>
<organism evidence="2 3">
    <name type="scientific">Actinomadura viridis</name>
    <dbReference type="NCBI Taxonomy" id="58110"/>
    <lineage>
        <taxon>Bacteria</taxon>
        <taxon>Bacillati</taxon>
        <taxon>Actinomycetota</taxon>
        <taxon>Actinomycetes</taxon>
        <taxon>Streptosporangiales</taxon>
        <taxon>Thermomonosporaceae</taxon>
        <taxon>Actinomadura</taxon>
    </lineage>
</organism>
<dbReference type="GO" id="GO:0008270">
    <property type="term" value="F:zinc ion binding"/>
    <property type="evidence" value="ECO:0007669"/>
    <property type="project" value="InterPro"/>
</dbReference>
<name>A0A931GIW6_9ACTN</name>
<dbReference type="Proteomes" id="UP000614047">
    <property type="component" value="Unassembled WGS sequence"/>
</dbReference>
<evidence type="ECO:0000259" key="1">
    <source>
        <dbReference type="PROSITE" id="PS50271"/>
    </source>
</evidence>
<proteinExistence type="predicted"/>
<dbReference type="InterPro" id="IPR001607">
    <property type="entry name" value="Znf_UBP"/>
</dbReference>
<dbReference type="Gene3D" id="3.30.40.10">
    <property type="entry name" value="Zinc/RING finger domain, C3HC4 (zinc finger)"/>
    <property type="match status" value="1"/>
</dbReference>
<dbReference type="InterPro" id="IPR013083">
    <property type="entry name" value="Znf_RING/FYVE/PHD"/>
</dbReference>
<dbReference type="AlphaFoldDB" id="A0A931GIW6"/>
<dbReference type="RefSeq" id="WP_197011693.1">
    <property type="nucleotide sequence ID" value="NZ_BAABES010000022.1"/>
</dbReference>
<sequence>MGTCEHVRSLPDVDPEARTPQGCEECLAEGTRWVHLRLCLACGHVGCCDSSPRRHATGHFHQTDHPIVRSFEPGEDWRWCFVDELIV</sequence>
<dbReference type="EMBL" id="JADOUA010000001">
    <property type="protein sequence ID" value="MBG6089043.1"/>
    <property type="molecule type" value="Genomic_DNA"/>
</dbReference>
<protein>
    <submittedName>
        <fullName evidence="2">CPA1 family monovalent cation:H+ antiporter</fullName>
    </submittedName>
</protein>
<evidence type="ECO:0000313" key="3">
    <source>
        <dbReference type="Proteomes" id="UP000614047"/>
    </source>
</evidence>
<feature type="domain" description="UBP-type" evidence="1">
    <location>
        <begin position="2"/>
        <end position="87"/>
    </location>
</feature>
<accession>A0A931GIW6</accession>